<name>A0ABY6N0U2_9ALTE</name>
<evidence type="ECO:0000259" key="1">
    <source>
        <dbReference type="Pfam" id="PF04073"/>
    </source>
</evidence>
<proteinExistence type="predicted"/>
<dbReference type="InterPro" id="IPR036754">
    <property type="entry name" value="YbaK/aa-tRNA-synt-asso_dom_sf"/>
</dbReference>
<dbReference type="Pfam" id="PF04073">
    <property type="entry name" value="tRNA_edit"/>
    <property type="match status" value="1"/>
</dbReference>
<dbReference type="RefSeq" id="WP_265047191.1">
    <property type="nucleotide sequence ID" value="NZ_CP100390.1"/>
</dbReference>
<feature type="domain" description="YbaK/aminoacyl-tRNA synthetase-associated" evidence="1">
    <location>
        <begin position="22"/>
        <end position="140"/>
    </location>
</feature>
<reference evidence="2" key="1">
    <citation type="submission" date="2022-06" db="EMBL/GenBank/DDBJ databases">
        <title>Alkalimarinus sp. nov., isolated from gut of a Alitta virens.</title>
        <authorList>
            <person name="Yang A.I."/>
            <person name="Shin N.-R."/>
        </authorList>
    </citation>
    <scope>NUCLEOTIDE SEQUENCE</scope>
    <source>
        <strain evidence="2">A2M4</strain>
    </source>
</reference>
<evidence type="ECO:0000313" key="2">
    <source>
        <dbReference type="EMBL" id="UZE95701.1"/>
    </source>
</evidence>
<keyword evidence="3" id="KW-1185">Reference proteome</keyword>
<dbReference type="SUPFAM" id="SSF55826">
    <property type="entry name" value="YbaK/ProRS associated domain"/>
    <property type="match status" value="1"/>
</dbReference>
<organism evidence="2 3">
    <name type="scientific">Alkalimarinus alittae</name>
    <dbReference type="NCBI Taxonomy" id="2961619"/>
    <lineage>
        <taxon>Bacteria</taxon>
        <taxon>Pseudomonadati</taxon>
        <taxon>Pseudomonadota</taxon>
        <taxon>Gammaproteobacteria</taxon>
        <taxon>Alteromonadales</taxon>
        <taxon>Alteromonadaceae</taxon>
        <taxon>Alkalimarinus</taxon>
    </lineage>
</organism>
<gene>
    <name evidence="2" type="ORF">NKI27_16810</name>
</gene>
<dbReference type="CDD" id="cd04332">
    <property type="entry name" value="YbaK_like"/>
    <property type="match status" value="1"/>
</dbReference>
<sequence>MPVEQLKSYLDQEKVHYVSVNHSPAYTAQEIAKRAHIKGNQLAKTVIVTIDGNMAMIVLPASCRIRWDRFIKSMDTDFIELADEDEFQDRFPGCEVGAMPPFGNLFDMDVYLYDELAKNEEIAFSAGSHSEIIKMKFERFQALVEPIMLSEGFVNPDTPKPDWLCKKRPVAASSY</sequence>
<protein>
    <submittedName>
        <fullName evidence="2">YbaK/EbsC family protein</fullName>
    </submittedName>
</protein>
<dbReference type="InterPro" id="IPR007214">
    <property type="entry name" value="YbaK/aa-tRNA-synth-assoc-dom"/>
</dbReference>
<evidence type="ECO:0000313" key="3">
    <source>
        <dbReference type="Proteomes" id="UP001163739"/>
    </source>
</evidence>
<dbReference type="Proteomes" id="UP001163739">
    <property type="component" value="Chromosome"/>
</dbReference>
<dbReference type="Gene3D" id="3.90.960.10">
    <property type="entry name" value="YbaK/aminoacyl-tRNA synthetase-associated domain"/>
    <property type="match status" value="1"/>
</dbReference>
<accession>A0ABY6N0U2</accession>
<dbReference type="EMBL" id="CP100390">
    <property type="protein sequence ID" value="UZE95701.1"/>
    <property type="molecule type" value="Genomic_DNA"/>
</dbReference>